<dbReference type="Proteomes" id="UP000593573">
    <property type="component" value="Unassembled WGS sequence"/>
</dbReference>
<dbReference type="EMBL" id="JABFAB010000002">
    <property type="protein sequence ID" value="MBA0642184.1"/>
    <property type="molecule type" value="Genomic_DNA"/>
</dbReference>
<comment type="caution">
    <text evidence="1">The sequence shown here is derived from an EMBL/GenBank/DDBJ whole genome shotgun (WGS) entry which is preliminary data.</text>
</comment>
<proteinExistence type="predicted"/>
<gene>
    <name evidence="1" type="ORF">Goklo_026622</name>
</gene>
<organism evidence="1 2">
    <name type="scientific">Gossypium klotzschianum</name>
    <dbReference type="NCBI Taxonomy" id="34286"/>
    <lineage>
        <taxon>Eukaryota</taxon>
        <taxon>Viridiplantae</taxon>
        <taxon>Streptophyta</taxon>
        <taxon>Embryophyta</taxon>
        <taxon>Tracheophyta</taxon>
        <taxon>Spermatophyta</taxon>
        <taxon>Magnoliopsida</taxon>
        <taxon>eudicotyledons</taxon>
        <taxon>Gunneridae</taxon>
        <taxon>Pentapetalae</taxon>
        <taxon>rosids</taxon>
        <taxon>malvids</taxon>
        <taxon>Malvales</taxon>
        <taxon>Malvaceae</taxon>
        <taxon>Malvoideae</taxon>
        <taxon>Gossypium</taxon>
    </lineage>
</organism>
<evidence type="ECO:0000313" key="2">
    <source>
        <dbReference type="Proteomes" id="UP000593573"/>
    </source>
</evidence>
<accession>A0A7J8TVS8</accession>
<feature type="non-terminal residue" evidence="1">
    <location>
        <position position="17"/>
    </location>
</feature>
<sequence>MDRRRYRKDELKRIRQS</sequence>
<evidence type="ECO:0000313" key="1">
    <source>
        <dbReference type="EMBL" id="MBA0642184.1"/>
    </source>
</evidence>
<protein>
    <submittedName>
        <fullName evidence="1">Uncharacterized protein</fullName>
    </submittedName>
</protein>
<name>A0A7J8TVS8_9ROSI</name>
<dbReference type="AlphaFoldDB" id="A0A7J8TVS8"/>
<reference evidence="1 2" key="1">
    <citation type="journal article" date="2019" name="Genome Biol. Evol.">
        <title>Insights into the evolution of the New World diploid cottons (Gossypium, subgenus Houzingenia) based on genome sequencing.</title>
        <authorList>
            <person name="Grover C.E."/>
            <person name="Arick M.A. 2nd"/>
            <person name="Thrash A."/>
            <person name="Conover J.L."/>
            <person name="Sanders W.S."/>
            <person name="Peterson D.G."/>
            <person name="Frelichowski J.E."/>
            <person name="Scheffler J.A."/>
            <person name="Scheffler B.E."/>
            <person name="Wendel J.F."/>
        </authorList>
    </citation>
    <scope>NUCLEOTIDE SEQUENCE [LARGE SCALE GENOMIC DNA]</scope>
    <source>
        <strain evidence="1">57</strain>
        <tissue evidence="1">Leaf</tissue>
    </source>
</reference>
<keyword evidence="2" id="KW-1185">Reference proteome</keyword>